<accession>A0A9N9JZJ1</accession>
<protein>
    <submittedName>
        <fullName evidence="1">14689_t:CDS:1</fullName>
    </submittedName>
</protein>
<keyword evidence="2" id="KW-1185">Reference proteome</keyword>
<reference evidence="1" key="1">
    <citation type="submission" date="2021-06" db="EMBL/GenBank/DDBJ databases">
        <authorList>
            <person name="Kallberg Y."/>
            <person name="Tangrot J."/>
            <person name="Rosling A."/>
        </authorList>
    </citation>
    <scope>NUCLEOTIDE SEQUENCE</scope>
    <source>
        <strain evidence="1">FL966</strain>
    </source>
</reference>
<dbReference type="Proteomes" id="UP000789759">
    <property type="component" value="Unassembled WGS sequence"/>
</dbReference>
<evidence type="ECO:0000313" key="2">
    <source>
        <dbReference type="Proteomes" id="UP000789759"/>
    </source>
</evidence>
<organism evidence="1 2">
    <name type="scientific">Cetraspora pellucida</name>
    <dbReference type="NCBI Taxonomy" id="1433469"/>
    <lineage>
        <taxon>Eukaryota</taxon>
        <taxon>Fungi</taxon>
        <taxon>Fungi incertae sedis</taxon>
        <taxon>Mucoromycota</taxon>
        <taxon>Glomeromycotina</taxon>
        <taxon>Glomeromycetes</taxon>
        <taxon>Diversisporales</taxon>
        <taxon>Gigasporaceae</taxon>
        <taxon>Cetraspora</taxon>
    </lineage>
</organism>
<evidence type="ECO:0000313" key="1">
    <source>
        <dbReference type="EMBL" id="CAG8803617.1"/>
    </source>
</evidence>
<dbReference type="AlphaFoldDB" id="A0A9N9JZJ1"/>
<sequence length="44" mass="5200">MENEDNFELTEEHFSSIELHNEDLAIVMDEQTVGSWDKLDFVEL</sequence>
<proteinExistence type="predicted"/>
<dbReference type="EMBL" id="CAJVQA010032809">
    <property type="protein sequence ID" value="CAG8803617.1"/>
    <property type="molecule type" value="Genomic_DNA"/>
</dbReference>
<comment type="caution">
    <text evidence="1">The sequence shown here is derived from an EMBL/GenBank/DDBJ whole genome shotgun (WGS) entry which is preliminary data.</text>
</comment>
<name>A0A9N9JZJ1_9GLOM</name>
<gene>
    <name evidence="1" type="ORF">CPELLU_LOCUS17921</name>
</gene>